<proteinExistence type="predicted"/>
<sequence length="43" mass="4459">MLRVLAALLVGVVLAIGASVSVVNVVAPSPEPPNKPLYNYGNR</sequence>
<dbReference type="Proteomes" id="UP000645217">
    <property type="component" value="Unassembled WGS sequence"/>
</dbReference>
<dbReference type="RefSeq" id="WP_268241515.1">
    <property type="nucleotide sequence ID" value="NZ_BMNT01000002.1"/>
</dbReference>
<reference evidence="1" key="2">
    <citation type="submission" date="2020-09" db="EMBL/GenBank/DDBJ databases">
        <authorList>
            <person name="Sun Q."/>
            <person name="Ohkuma M."/>
        </authorList>
    </citation>
    <scope>NUCLEOTIDE SEQUENCE</scope>
    <source>
        <strain evidence="1">JCM 13064</strain>
    </source>
</reference>
<comment type="caution">
    <text evidence="1">The sequence shown here is derived from an EMBL/GenBank/DDBJ whole genome shotgun (WGS) entry which is preliminary data.</text>
</comment>
<accession>A0A917VDQ2</accession>
<keyword evidence="2" id="KW-1185">Reference proteome</keyword>
<evidence type="ECO:0000313" key="1">
    <source>
        <dbReference type="EMBL" id="GGK64424.1"/>
    </source>
</evidence>
<protein>
    <submittedName>
        <fullName evidence="1">Uncharacterized protein</fullName>
    </submittedName>
</protein>
<reference evidence="1" key="1">
    <citation type="journal article" date="2014" name="Int. J. Syst. Evol. Microbiol.">
        <title>Complete genome sequence of Corynebacterium casei LMG S-19264T (=DSM 44701T), isolated from a smear-ripened cheese.</title>
        <authorList>
            <consortium name="US DOE Joint Genome Institute (JGI-PGF)"/>
            <person name="Walter F."/>
            <person name="Albersmeier A."/>
            <person name="Kalinowski J."/>
            <person name="Ruckert C."/>
        </authorList>
    </citation>
    <scope>NUCLEOTIDE SEQUENCE</scope>
    <source>
        <strain evidence="1">JCM 13064</strain>
    </source>
</reference>
<dbReference type="AlphaFoldDB" id="A0A917VDQ2"/>
<name>A0A917VDQ2_9ACTN</name>
<gene>
    <name evidence="1" type="ORF">GCM10007964_04370</name>
</gene>
<evidence type="ECO:0000313" key="2">
    <source>
        <dbReference type="Proteomes" id="UP000645217"/>
    </source>
</evidence>
<dbReference type="EMBL" id="BMNT01000002">
    <property type="protein sequence ID" value="GGK64424.1"/>
    <property type="molecule type" value="Genomic_DNA"/>
</dbReference>
<organism evidence="1 2">
    <name type="scientific">Sphaerisporangium melleum</name>
    <dbReference type="NCBI Taxonomy" id="321316"/>
    <lineage>
        <taxon>Bacteria</taxon>
        <taxon>Bacillati</taxon>
        <taxon>Actinomycetota</taxon>
        <taxon>Actinomycetes</taxon>
        <taxon>Streptosporangiales</taxon>
        <taxon>Streptosporangiaceae</taxon>
        <taxon>Sphaerisporangium</taxon>
    </lineage>
</organism>